<accession>A0AAD2F3I6</accession>
<gene>
    <name evidence="6" type="primary">yofA_2</name>
    <name evidence="7" type="ORF">R77564_01131</name>
    <name evidence="6" type="ORF">R77567_00971</name>
</gene>
<evidence type="ECO:0000313" key="9">
    <source>
        <dbReference type="Proteomes" id="UP001190491"/>
    </source>
</evidence>
<comment type="similarity">
    <text evidence="1">Belongs to the LysR transcriptional regulatory family.</text>
</comment>
<dbReference type="CDD" id="cd08427">
    <property type="entry name" value="PBP2_LTTR_like_2"/>
    <property type="match status" value="1"/>
</dbReference>
<evidence type="ECO:0000313" key="6">
    <source>
        <dbReference type="EMBL" id="CAJ0855097.1"/>
    </source>
</evidence>
<protein>
    <submittedName>
        <fullName evidence="6">HTH-type transcriptional regulator YofA</fullName>
    </submittedName>
</protein>
<dbReference type="EMBL" id="CAUDKO010000002">
    <property type="protein sequence ID" value="CAJ0855097.1"/>
    <property type="molecule type" value="Genomic_DNA"/>
</dbReference>
<keyword evidence="8" id="KW-1185">Reference proteome</keyword>
<dbReference type="InterPro" id="IPR050950">
    <property type="entry name" value="HTH-type_LysR_regulators"/>
</dbReference>
<dbReference type="InterPro" id="IPR036390">
    <property type="entry name" value="WH_DNA-bd_sf"/>
</dbReference>
<dbReference type="InterPro" id="IPR005119">
    <property type="entry name" value="LysR_subst-bd"/>
</dbReference>
<evidence type="ECO:0000256" key="3">
    <source>
        <dbReference type="ARBA" id="ARBA00023125"/>
    </source>
</evidence>
<keyword evidence="3" id="KW-0238">DNA-binding</keyword>
<evidence type="ECO:0000313" key="7">
    <source>
        <dbReference type="EMBL" id="CAJ0864720.1"/>
    </source>
</evidence>
<proteinExistence type="inferred from homology"/>
<dbReference type="GO" id="GO:0003677">
    <property type="term" value="F:DNA binding"/>
    <property type="evidence" value="ECO:0007669"/>
    <property type="project" value="UniProtKB-KW"/>
</dbReference>
<dbReference type="SUPFAM" id="SSF53850">
    <property type="entry name" value="Periplasmic binding protein-like II"/>
    <property type="match status" value="1"/>
</dbReference>
<dbReference type="SUPFAM" id="SSF46785">
    <property type="entry name" value="Winged helix' DNA-binding domain"/>
    <property type="match status" value="1"/>
</dbReference>
<dbReference type="AlphaFoldDB" id="A0AAD2F3I6"/>
<evidence type="ECO:0000256" key="2">
    <source>
        <dbReference type="ARBA" id="ARBA00023015"/>
    </source>
</evidence>
<dbReference type="EMBL" id="CAUDLI010000002">
    <property type="protein sequence ID" value="CAJ0864720.1"/>
    <property type="molecule type" value="Genomic_DNA"/>
</dbReference>
<dbReference type="Pfam" id="PF00126">
    <property type="entry name" value="HTH_1"/>
    <property type="match status" value="1"/>
</dbReference>
<dbReference type="InterPro" id="IPR036388">
    <property type="entry name" value="WH-like_DNA-bd_sf"/>
</dbReference>
<feature type="domain" description="HTH lysR-type" evidence="5">
    <location>
        <begin position="13"/>
        <end position="70"/>
    </location>
</feature>
<dbReference type="PROSITE" id="PS50931">
    <property type="entry name" value="HTH_LYSR"/>
    <property type="match status" value="1"/>
</dbReference>
<dbReference type="PRINTS" id="PR00039">
    <property type="entry name" value="HTHLYSR"/>
</dbReference>
<dbReference type="PANTHER" id="PTHR30419">
    <property type="entry name" value="HTH-TYPE TRANSCRIPTIONAL REGULATOR YBHD"/>
    <property type="match status" value="1"/>
</dbReference>
<dbReference type="Gene3D" id="1.10.10.10">
    <property type="entry name" value="Winged helix-like DNA-binding domain superfamily/Winged helix DNA-binding domain"/>
    <property type="match status" value="1"/>
</dbReference>
<evidence type="ECO:0000313" key="8">
    <source>
        <dbReference type="Proteomes" id="UP001189792"/>
    </source>
</evidence>
<name>A0AAD2F3I6_9RALS</name>
<dbReference type="Proteomes" id="UP001190491">
    <property type="component" value="Unassembled WGS sequence"/>
</dbReference>
<dbReference type="GO" id="GO:0005829">
    <property type="term" value="C:cytosol"/>
    <property type="evidence" value="ECO:0007669"/>
    <property type="project" value="TreeGrafter"/>
</dbReference>
<comment type="caution">
    <text evidence="6">The sequence shown here is derived from an EMBL/GenBank/DDBJ whole genome shotgun (WGS) entry which is preliminary data.</text>
</comment>
<reference evidence="6 8" key="1">
    <citation type="submission" date="2023-07" db="EMBL/GenBank/DDBJ databases">
        <authorList>
            <person name="Peeters C."/>
        </authorList>
    </citation>
    <scope>NUCLEOTIDE SEQUENCE</scope>
    <source>
        <strain evidence="7 8">LMG 32965</strain>
        <strain evidence="6">R-77567</strain>
    </source>
</reference>
<sequence length="306" mass="33476">MRFCTGPEFASAMSLRALRTLVAIARHRTFARAGEAIGLTQSAVSLQVKSLEEEFNVRLFDRSRREPALTEAGRIVLAQAEQILALYDRIPDALSDEKALVGRLRIGAIQTALSGPLPNALLALRTAHPGLRVHVAAGMSAELAQRVADGELDAAITSHPVRPHPAELVWTTLYEDRFWLLAPAQYADHDARALLTELPFIRFDAQAWAGRMIASELRRLGVRVREEMVLDNKDTIVRMVASGLGAAVVALSDSELTQLPPIARLAFGQPQLHRAVVLLEHQSRAAQRFTQALADAVVASAMRISH</sequence>
<organism evidence="6 9">
    <name type="scientific">Ralstonia flatus</name>
    <dbReference type="NCBI Taxonomy" id="3058601"/>
    <lineage>
        <taxon>Bacteria</taxon>
        <taxon>Pseudomonadati</taxon>
        <taxon>Pseudomonadota</taxon>
        <taxon>Betaproteobacteria</taxon>
        <taxon>Burkholderiales</taxon>
        <taxon>Burkholderiaceae</taxon>
        <taxon>Ralstonia</taxon>
    </lineage>
</organism>
<evidence type="ECO:0000256" key="1">
    <source>
        <dbReference type="ARBA" id="ARBA00009437"/>
    </source>
</evidence>
<evidence type="ECO:0000256" key="4">
    <source>
        <dbReference type="ARBA" id="ARBA00023163"/>
    </source>
</evidence>
<dbReference type="Gene3D" id="3.40.190.10">
    <property type="entry name" value="Periplasmic binding protein-like II"/>
    <property type="match status" value="2"/>
</dbReference>
<keyword evidence="2" id="KW-0805">Transcription regulation</keyword>
<dbReference type="GO" id="GO:0003700">
    <property type="term" value="F:DNA-binding transcription factor activity"/>
    <property type="evidence" value="ECO:0007669"/>
    <property type="project" value="InterPro"/>
</dbReference>
<evidence type="ECO:0000259" key="5">
    <source>
        <dbReference type="PROSITE" id="PS50931"/>
    </source>
</evidence>
<keyword evidence="4" id="KW-0804">Transcription</keyword>
<dbReference type="Pfam" id="PF03466">
    <property type="entry name" value="LysR_substrate"/>
    <property type="match status" value="1"/>
</dbReference>
<dbReference type="InterPro" id="IPR000847">
    <property type="entry name" value="LysR_HTH_N"/>
</dbReference>
<dbReference type="FunFam" id="1.10.10.10:FF:000001">
    <property type="entry name" value="LysR family transcriptional regulator"/>
    <property type="match status" value="1"/>
</dbReference>
<dbReference type="Proteomes" id="UP001189792">
    <property type="component" value="Unassembled WGS sequence"/>
</dbReference>